<dbReference type="EMBL" id="BAAAPN010000032">
    <property type="protein sequence ID" value="GAA1753822.1"/>
    <property type="molecule type" value="Genomic_DNA"/>
</dbReference>
<reference evidence="2" key="1">
    <citation type="journal article" date="2019" name="Int. J. Syst. Evol. Microbiol.">
        <title>The Global Catalogue of Microorganisms (GCM) 10K type strain sequencing project: providing services to taxonomists for standard genome sequencing and annotation.</title>
        <authorList>
            <consortium name="The Broad Institute Genomics Platform"/>
            <consortium name="The Broad Institute Genome Sequencing Center for Infectious Disease"/>
            <person name="Wu L."/>
            <person name="Ma J."/>
        </authorList>
    </citation>
    <scope>NUCLEOTIDE SEQUENCE [LARGE SCALE GENOMIC DNA]</scope>
    <source>
        <strain evidence="2">JCM 15591</strain>
    </source>
</reference>
<keyword evidence="2" id="KW-1185">Reference proteome</keyword>
<organism evidence="1 2">
    <name type="scientific">Nostocoides vanveenii</name>
    <dbReference type="NCBI Taxonomy" id="330835"/>
    <lineage>
        <taxon>Bacteria</taxon>
        <taxon>Bacillati</taxon>
        <taxon>Actinomycetota</taxon>
        <taxon>Actinomycetes</taxon>
        <taxon>Micrococcales</taxon>
        <taxon>Intrasporangiaceae</taxon>
        <taxon>Nostocoides</taxon>
    </lineage>
</organism>
<accession>A0ABP4WHI5</accession>
<proteinExistence type="predicted"/>
<name>A0ABP4WHI5_9MICO</name>
<comment type="caution">
    <text evidence="1">The sequence shown here is derived from an EMBL/GenBank/DDBJ whole genome shotgun (WGS) entry which is preliminary data.</text>
</comment>
<gene>
    <name evidence="1" type="ORF">GCM10009810_12100</name>
</gene>
<sequence>MVGTATVSAQRRLFDRLTAEMGDLPSPSRVYATPPEPTRFVVAFRAPETFVVDALRVSAVDALALLNCRLIDLELTVSGSRVIVGALVDGAVLNPRVIASQFTELVIDTHPGLRPLGAAA</sequence>
<dbReference type="Proteomes" id="UP001501475">
    <property type="component" value="Unassembled WGS sequence"/>
</dbReference>
<evidence type="ECO:0000313" key="1">
    <source>
        <dbReference type="EMBL" id="GAA1753822.1"/>
    </source>
</evidence>
<protein>
    <submittedName>
        <fullName evidence="1">Uncharacterized protein</fullName>
    </submittedName>
</protein>
<evidence type="ECO:0000313" key="2">
    <source>
        <dbReference type="Proteomes" id="UP001501475"/>
    </source>
</evidence>